<gene>
    <name evidence="2" type="ORF">PCOR1329_LOCUS2874</name>
</gene>
<evidence type="ECO:0000313" key="2">
    <source>
        <dbReference type="EMBL" id="CAK0792223.1"/>
    </source>
</evidence>
<feature type="compositionally biased region" description="Basic residues" evidence="1">
    <location>
        <begin position="1009"/>
        <end position="1027"/>
    </location>
</feature>
<feature type="non-terminal residue" evidence="2">
    <location>
        <position position="1483"/>
    </location>
</feature>
<reference evidence="2" key="1">
    <citation type="submission" date="2023-10" db="EMBL/GenBank/DDBJ databases">
        <authorList>
            <person name="Chen Y."/>
            <person name="Shah S."/>
            <person name="Dougan E. K."/>
            <person name="Thang M."/>
            <person name="Chan C."/>
        </authorList>
    </citation>
    <scope>NUCLEOTIDE SEQUENCE [LARGE SCALE GENOMIC DNA]</scope>
</reference>
<organism evidence="2 3">
    <name type="scientific">Prorocentrum cordatum</name>
    <dbReference type="NCBI Taxonomy" id="2364126"/>
    <lineage>
        <taxon>Eukaryota</taxon>
        <taxon>Sar</taxon>
        <taxon>Alveolata</taxon>
        <taxon>Dinophyceae</taxon>
        <taxon>Prorocentrales</taxon>
        <taxon>Prorocentraceae</taxon>
        <taxon>Prorocentrum</taxon>
    </lineage>
</organism>
<proteinExistence type="predicted"/>
<evidence type="ECO:0000313" key="3">
    <source>
        <dbReference type="Proteomes" id="UP001189429"/>
    </source>
</evidence>
<protein>
    <submittedName>
        <fullName evidence="2">Uncharacterized protein</fullName>
    </submittedName>
</protein>
<name>A0ABN9PGY6_9DINO</name>
<sequence length="1483" mass="164926">MAAVPRCPDIPEFQVAVRFDDDPNFTWHHRILLRRVRDAVWITLTPDLDLERINLDERRHRVLERGQAFPDAIAGDLYAFDPIGREAVAGHKRRAQLQAAVLGGDEDEAMDAEEWVYADLEDPAFGTLVAADVLEGDEFVELGNRGLARREGTARGVEKVGRARLGEWSEQRRVGAEDIRSLGVHTAADGTRHLGWTDAVGMLRESDMPEWRFEGPRVCKELAASIREGAGNPTSYHAEWIRLSGVDQNSAIAYEHKNAMEMLRVATSTDQVDISNLASFELLARRVVMLEMAAARDPRDPDFSGLGVIADGAVGTDGAARAPRFRTWVSDRQKERANILKQSRLYKEETRNERERRRGPKGPKGGDAKGKGRGAGGQGAEAPLPTKLRVAKGVVEPKDARALLPPHAAQRPRRYKTCIELSAEEIEAKFASEPSPKPYWDPVLRRNKRARHELFERLLSSGILVPRRRLKGRIGLFFVKKKEEAIRLIVDARYPNACHKPPPTTQLGTAQSFAELNLAEFADVAAEMASHCVLPGAGGVPALDFHQSGADVRDGFYQFSIVEVADWFGIDESFSKGSFGITRVFDPELGVDVELAKHESFYLCMGAMPMGWSWALYFCNEAVASRAAAVAADGWGSLLRERAPAPRLVPGRPAHAVYVDNHTGLGHSATDAEQAHQDFRAQRAAFGLDLHDEVPCSPYLEALGLQFDGPGRRLRHRSARLWRFKLATAALLRRRVVAGWQLEIWLGHAVQMRGLCRPLLSILSQSYACVAAHKERPGRLWRGVRRELWLMSNLVFTCEVELDAPFNSSVYLGDSSGYGYALMETKGTGDELLEDFKWRERWRTAWEPLGARTRLAQWAVEAAHTAEVGADPKRRRRRRSARGAAPREEVEGFEAIPVVGACWDNRRRWRTLVEGFWHWKQEHINVKEARVCLMGIRRSLRTRRGCHRRLLTLSDNLVSAVVFDRGRSSSWALNALRRRAAAYQIAGCVAWRVRHIRTDRNHADEGSRRPRVPRRMGGRRLGAPRHHGTPQAIQASLELFSGSGRLTASLRRLGLRAVSVDMALFTAGVIKECDRCGVLWSLENPASSKLFRFEPLAVLASLSDARYVSFDLCGFGENVRKPTTIFTNAICLDILGRRCDGSHRHEPLQGGLKAGAYSPALCREWAAALCSAAPPQAFGDSEPLASERDTELEALVPRSHGAAAKLGEAHGGTDAESRGQHFLARHAVEFGGARGHQGGPEEKERLAVARRARVPPAARDDFLRLGTIRDSTKRLYSDALGRFKGWAKSRHYDLGSFSSTDSAMEQYFTDLYFEGSGPAEGRNVLYGYIHFETHLDRNKANLFPKAARALRGWTTRAPQRVRDPIPFGVVCLIGLYFLDKGLTHAAVCLAQQFDCYLRPDEAASLLLSSVLPPAPRAGRRYARAWALLLGEAEHAAPTKTGVVDGTVVIGELQRSWVAEAVGLWYRVGSAAPYMFDLTLSKYE</sequence>
<accession>A0ABN9PGY6</accession>
<feature type="compositionally biased region" description="Basic and acidic residues" evidence="1">
    <location>
        <begin position="345"/>
        <end position="356"/>
    </location>
</feature>
<keyword evidence="3" id="KW-1185">Reference proteome</keyword>
<comment type="caution">
    <text evidence="2">The sequence shown here is derived from an EMBL/GenBank/DDBJ whole genome shotgun (WGS) entry which is preliminary data.</text>
</comment>
<evidence type="ECO:0000256" key="1">
    <source>
        <dbReference type="SAM" id="MobiDB-lite"/>
    </source>
</evidence>
<feature type="region of interest" description="Disordered" evidence="1">
    <location>
        <begin position="1001"/>
        <end position="1027"/>
    </location>
</feature>
<dbReference type="EMBL" id="CAUYUJ010000729">
    <property type="protein sequence ID" value="CAK0792223.1"/>
    <property type="molecule type" value="Genomic_DNA"/>
</dbReference>
<feature type="region of interest" description="Disordered" evidence="1">
    <location>
        <begin position="339"/>
        <end position="385"/>
    </location>
</feature>
<dbReference type="Proteomes" id="UP001189429">
    <property type="component" value="Unassembled WGS sequence"/>
</dbReference>